<protein>
    <submittedName>
        <fullName evidence="2">CbtA family protein</fullName>
    </submittedName>
</protein>
<dbReference type="Proteomes" id="UP001139494">
    <property type="component" value="Unassembled WGS sequence"/>
</dbReference>
<feature type="transmembrane region" description="Helical" evidence="1">
    <location>
        <begin position="9"/>
        <end position="26"/>
    </location>
</feature>
<feature type="transmembrane region" description="Helical" evidence="1">
    <location>
        <begin position="167"/>
        <end position="189"/>
    </location>
</feature>
<evidence type="ECO:0000313" key="3">
    <source>
        <dbReference type="Proteomes" id="UP001139494"/>
    </source>
</evidence>
<comment type="caution">
    <text evidence="2">The sequence shown here is derived from an EMBL/GenBank/DDBJ whole genome shotgun (WGS) entry which is preliminary data.</text>
</comment>
<dbReference type="Pfam" id="PF09490">
    <property type="entry name" value="CbtA"/>
    <property type="match status" value="1"/>
</dbReference>
<feature type="transmembrane region" description="Helical" evidence="1">
    <location>
        <begin position="201"/>
        <end position="222"/>
    </location>
</feature>
<gene>
    <name evidence="2" type="ORF">KM295_08730</name>
</gene>
<keyword evidence="3" id="KW-1185">Reference proteome</keyword>
<feature type="transmembrane region" description="Helical" evidence="1">
    <location>
        <begin position="136"/>
        <end position="155"/>
    </location>
</feature>
<dbReference type="EMBL" id="JAHLKM010000009">
    <property type="protein sequence ID" value="MCQ4333558.1"/>
    <property type="molecule type" value="Genomic_DNA"/>
</dbReference>
<keyword evidence="1" id="KW-0472">Membrane</keyword>
<keyword evidence="1" id="KW-1133">Transmembrane helix</keyword>
<evidence type="ECO:0000313" key="2">
    <source>
        <dbReference type="EMBL" id="MCQ4333558.1"/>
    </source>
</evidence>
<name>A0A9R1CTK3_9EURY</name>
<proteinExistence type="predicted"/>
<feature type="transmembrane region" description="Helical" evidence="1">
    <location>
        <begin position="68"/>
        <end position="86"/>
    </location>
</feature>
<evidence type="ECO:0000256" key="1">
    <source>
        <dbReference type="SAM" id="Phobius"/>
    </source>
</evidence>
<sequence>MIHEYFQRGVAAGVIAGLAYGLYMMFVGNPLSEYVEAAAGGHEGGHAHGGAGSLVPETTTAAVSATSGVLWAVLLGGAFAVALYLLEPALPGRGDVKAYVLAGVGFFSVSVTPWLVFPPAAPGAVYQYPIDTRIAVYLGLVVVGVGLSAAAIGAYKRFAPRHVGLGVLAGSAPILVAVVVLPVLAPTAATHPDLPADLVAAYRGLVVLSQAALWLLLAGAFTRLRRWADGDRSAASTEKALSNL</sequence>
<organism evidence="2 3">
    <name type="scientific">Natronomonas aquatica</name>
    <dbReference type="NCBI Taxonomy" id="2841590"/>
    <lineage>
        <taxon>Archaea</taxon>
        <taxon>Methanobacteriati</taxon>
        <taxon>Methanobacteriota</taxon>
        <taxon>Stenosarchaea group</taxon>
        <taxon>Halobacteria</taxon>
        <taxon>Halobacteriales</taxon>
        <taxon>Natronomonadaceae</taxon>
        <taxon>Natronomonas</taxon>
    </lineage>
</organism>
<feature type="transmembrane region" description="Helical" evidence="1">
    <location>
        <begin position="98"/>
        <end position="116"/>
    </location>
</feature>
<dbReference type="AlphaFoldDB" id="A0A9R1CTK3"/>
<dbReference type="RefSeq" id="WP_256029581.1">
    <property type="nucleotide sequence ID" value="NZ_JAHLKM010000009.1"/>
</dbReference>
<reference evidence="2" key="1">
    <citation type="journal article" date="2023" name="Front. Microbiol.">
        <title>Genomic-based phylogenetic and metabolic analyses of the genus Natronomonas, and description of Natronomonas aquatica sp. nov.</title>
        <authorList>
            <person name="Garcia-Roldan A."/>
            <person name="Duran-Viseras A."/>
            <person name="de la Haba R.R."/>
            <person name="Corral P."/>
            <person name="Sanchez-Porro C."/>
            <person name="Ventosa A."/>
        </authorList>
    </citation>
    <scope>NUCLEOTIDE SEQUENCE</scope>
    <source>
        <strain evidence="2">F2-12</strain>
    </source>
</reference>
<accession>A0A9R1CTK3</accession>
<dbReference type="InterPro" id="IPR012666">
    <property type="entry name" value="CbtA_put"/>
</dbReference>
<keyword evidence="1" id="KW-0812">Transmembrane</keyword>